<dbReference type="CDD" id="cd06550">
    <property type="entry name" value="TM_ABC_iron-siderophores_like"/>
    <property type="match status" value="1"/>
</dbReference>
<feature type="transmembrane region" description="Helical" evidence="8">
    <location>
        <begin position="100"/>
        <end position="119"/>
    </location>
</feature>
<dbReference type="InterPro" id="IPR037294">
    <property type="entry name" value="ABC_BtuC-like"/>
</dbReference>
<dbReference type="GO" id="GO:0005886">
    <property type="term" value="C:plasma membrane"/>
    <property type="evidence" value="ECO:0007669"/>
    <property type="project" value="UniProtKB-SubCell"/>
</dbReference>
<feature type="transmembrane region" description="Helical" evidence="8">
    <location>
        <begin position="313"/>
        <end position="331"/>
    </location>
</feature>
<protein>
    <submittedName>
        <fullName evidence="9">Iron chelate uptake ABC transporter family permease subunit</fullName>
    </submittedName>
</protein>
<feature type="transmembrane region" description="Helical" evidence="8">
    <location>
        <begin position="71"/>
        <end position="88"/>
    </location>
</feature>
<dbReference type="AlphaFoldDB" id="A0A6N7Z3Q2"/>
<dbReference type="Proteomes" id="UP000440096">
    <property type="component" value="Unassembled WGS sequence"/>
</dbReference>
<accession>A0A6N7Z3Q2</accession>
<keyword evidence="4" id="KW-1003">Cell membrane</keyword>
<dbReference type="GO" id="GO:0033214">
    <property type="term" value="P:siderophore-iron import into cell"/>
    <property type="evidence" value="ECO:0007669"/>
    <property type="project" value="TreeGrafter"/>
</dbReference>
<evidence type="ECO:0000313" key="10">
    <source>
        <dbReference type="Proteomes" id="UP000440096"/>
    </source>
</evidence>
<evidence type="ECO:0000256" key="3">
    <source>
        <dbReference type="ARBA" id="ARBA00022448"/>
    </source>
</evidence>
<evidence type="ECO:0000256" key="7">
    <source>
        <dbReference type="ARBA" id="ARBA00023136"/>
    </source>
</evidence>
<feature type="transmembrane region" description="Helical" evidence="8">
    <location>
        <begin position="281"/>
        <end position="301"/>
    </location>
</feature>
<feature type="transmembrane region" description="Helical" evidence="8">
    <location>
        <begin position="201"/>
        <end position="223"/>
    </location>
</feature>
<feature type="transmembrane region" description="Helical" evidence="8">
    <location>
        <begin position="156"/>
        <end position="174"/>
    </location>
</feature>
<proteinExistence type="inferred from homology"/>
<name>A0A6N7Z3Q2_9PSEU</name>
<comment type="subcellular location">
    <subcellularLocation>
        <location evidence="1">Cell membrane</location>
        <topology evidence="1">Multi-pass membrane protein</topology>
    </subcellularLocation>
</comment>
<keyword evidence="6 8" id="KW-1133">Transmembrane helix</keyword>
<comment type="similarity">
    <text evidence="2">Belongs to the binding-protein-dependent transport system permease family. FecCD subfamily.</text>
</comment>
<dbReference type="PANTHER" id="PTHR30472:SF25">
    <property type="entry name" value="ABC TRANSPORTER PERMEASE PROTEIN MJ0876-RELATED"/>
    <property type="match status" value="1"/>
</dbReference>
<dbReference type="Gene3D" id="1.10.3470.10">
    <property type="entry name" value="ABC transporter involved in vitamin B12 uptake, BtuC"/>
    <property type="match status" value="1"/>
</dbReference>
<dbReference type="PANTHER" id="PTHR30472">
    <property type="entry name" value="FERRIC ENTEROBACTIN TRANSPORT SYSTEM PERMEASE PROTEIN"/>
    <property type="match status" value="1"/>
</dbReference>
<evidence type="ECO:0000256" key="1">
    <source>
        <dbReference type="ARBA" id="ARBA00004651"/>
    </source>
</evidence>
<comment type="caution">
    <text evidence="9">The sequence shown here is derived from an EMBL/GenBank/DDBJ whole genome shotgun (WGS) entry which is preliminary data.</text>
</comment>
<dbReference type="OrthoDB" id="9782305at2"/>
<reference evidence="9 10" key="1">
    <citation type="submission" date="2019-11" db="EMBL/GenBank/DDBJ databases">
        <title>Draft genome of Amycolatopsis RM579.</title>
        <authorList>
            <person name="Duangmal K."/>
            <person name="Mingma R."/>
        </authorList>
    </citation>
    <scope>NUCLEOTIDE SEQUENCE [LARGE SCALE GENOMIC DNA]</scope>
    <source>
        <strain evidence="9 10">RM579</strain>
    </source>
</reference>
<keyword evidence="10" id="KW-1185">Reference proteome</keyword>
<evidence type="ECO:0000256" key="8">
    <source>
        <dbReference type="SAM" id="Phobius"/>
    </source>
</evidence>
<dbReference type="EMBL" id="WMBA01000006">
    <property type="protein sequence ID" value="MTD53616.1"/>
    <property type="molecule type" value="Genomic_DNA"/>
</dbReference>
<feature type="transmembrane region" description="Helical" evidence="8">
    <location>
        <begin position="125"/>
        <end position="144"/>
    </location>
</feature>
<dbReference type="FunFam" id="1.10.3470.10:FF:000001">
    <property type="entry name" value="Vitamin B12 ABC transporter permease BtuC"/>
    <property type="match status" value="1"/>
</dbReference>
<evidence type="ECO:0000256" key="5">
    <source>
        <dbReference type="ARBA" id="ARBA00022692"/>
    </source>
</evidence>
<keyword evidence="5 8" id="KW-0812">Transmembrane</keyword>
<dbReference type="GO" id="GO:0022857">
    <property type="term" value="F:transmembrane transporter activity"/>
    <property type="evidence" value="ECO:0007669"/>
    <property type="project" value="InterPro"/>
</dbReference>
<dbReference type="SUPFAM" id="SSF81345">
    <property type="entry name" value="ABC transporter involved in vitamin B12 uptake, BtuC"/>
    <property type="match status" value="1"/>
</dbReference>
<keyword evidence="3" id="KW-0813">Transport</keyword>
<evidence type="ECO:0000256" key="6">
    <source>
        <dbReference type="ARBA" id="ARBA00022989"/>
    </source>
</evidence>
<sequence>MPGNVTRLRPLTMLVAVIALLVALVLATLIGAADLGWHRVLGEVVAEVTGGQSPLSAREAAIVWQLRVPRVLLAGLVGAALAMSGATFQGVFRNPLADPYLLGAAAGAGMAATIVVVVAPASGALVPPAAFAGALGGVALSWLLGRSAGGTGTATLLLAGVAVGSFLSAAQVFAQQLNTETIRQVYTWMLGGLNVSGWREVLIAVPYIGVAAVLLCVCARLLDVLSLGDAEAASLGVHPARVRLLLLAAASLATAAAVSVSGLIGFVGIVVPHVVRLLAGASYRVVIPLSLLGGAVFLIAADQVARTVMPGELPLGVVTAFAGAPFFVAVLRSSLGKVS</sequence>
<dbReference type="RefSeq" id="WP_154755836.1">
    <property type="nucleotide sequence ID" value="NZ_WMBA01000006.1"/>
</dbReference>
<keyword evidence="7 8" id="KW-0472">Membrane</keyword>
<dbReference type="InterPro" id="IPR000522">
    <property type="entry name" value="ABC_transptr_permease_BtuC"/>
</dbReference>
<evidence type="ECO:0000256" key="2">
    <source>
        <dbReference type="ARBA" id="ARBA00007935"/>
    </source>
</evidence>
<evidence type="ECO:0000256" key="4">
    <source>
        <dbReference type="ARBA" id="ARBA00022475"/>
    </source>
</evidence>
<dbReference type="Pfam" id="PF01032">
    <property type="entry name" value="FecCD"/>
    <property type="match status" value="1"/>
</dbReference>
<gene>
    <name evidence="9" type="ORF">GKO32_06405</name>
</gene>
<organism evidence="9 10">
    <name type="scientific">Amycolatopsis pithecellobii</name>
    <dbReference type="NCBI Taxonomy" id="664692"/>
    <lineage>
        <taxon>Bacteria</taxon>
        <taxon>Bacillati</taxon>
        <taxon>Actinomycetota</taxon>
        <taxon>Actinomycetes</taxon>
        <taxon>Pseudonocardiales</taxon>
        <taxon>Pseudonocardiaceae</taxon>
        <taxon>Amycolatopsis</taxon>
    </lineage>
</organism>
<evidence type="ECO:0000313" key="9">
    <source>
        <dbReference type="EMBL" id="MTD53616.1"/>
    </source>
</evidence>
<feature type="transmembrane region" description="Helical" evidence="8">
    <location>
        <begin position="244"/>
        <end position="269"/>
    </location>
</feature>